<keyword evidence="1" id="KW-1133">Transmembrane helix</keyword>
<name>A0A9D5KBH7_UNCW3</name>
<feature type="transmembrane region" description="Helical" evidence="1">
    <location>
        <begin position="153"/>
        <end position="177"/>
    </location>
</feature>
<evidence type="ECO:0000313" key="2">
    <source>
        <dbReference type="EMBL" id="MBD3365110.1"/>
    </source>
</evidence>
<comment type="caution">
    <text evidence="2">The sequence shown here is derived from an EMBL/GenBank/DDBJ whole genome shotgun (WGS) entry which is preliminary data.</text>
</comment>
<dbReference type="GO" id="GO:0005886">
    <property type="term" value="C:plasma membrane"/>
    <property type="evidence" value="ECO:0007669"/>
    <property type="project" value="TreeGrafter"/>
</dbReference>
<protein>
    <submittedName>
        <fullName evidence="2">HdeD family acid-resistance protein</fullName>
    </submittedName>
</protein>
<dbReference type="InterPro" id="IPR005325">
    <property type="entry name" value="DUF308_memb"/>
</dbReference>
<feature type="transmembrane region" description="Helical" evidence="1">
    <location>
        <begin position="12"/>
        <end position="33"/>
    </location>
</feature>
<dbReference type="PANTHER" id="PTHR34989:SF1">
    <property type="entry name" value="PROTEIN HDED"/>
    <property type="match status" value="1"/>
</dbReference>
<feature type="transmembrane region" description="Helical" evidence="1">
    <location>
        <begin position="39"/>
        <end position="58"/>
    </location>
</feature>
<accession>A0A9D5KBH7</accession>
<organism evidence="2 3">
    <name type="scientific">candidate division WOR-3 bacterium</name>
    <dbReference type="NCBI Taxonomy" id="2052148"/>
    <lineage>
        <taxon>Bacteria</taxon>
        <taxon>Bacteria division WOR-3</taxon>
    </lineage>
</organism>
<evidence type="ECO:0000313" key="3">
    <source>
        <dbReference type="Proteomes" id="UP000630660"/>
    </source>
</evidence>
<dbReference type="InterPro" id="IPR052712">
    <property type="entry name" value="Acid_resist_chaperone_HdeD"/>
</dbReference>
<evidence type="ECO:0000256" key="1">
    <source>
        <dbReference type="SAM" id="Phobius"/>
    </source>
</evidence>
<gene>
    <name evidence="2" type="ORF">GF359_07830</name>
</gene>
<feature type="transmembrane region" description="Helical" evidence="1">
    <location>
        <begin position="97"/>
        <end position="121"/>
    </location>
</feature>
<dbReference type="Pfam" id="PF03729">
    <property type="entry name" value="DUF308"/>
    <property type="match status" value="2"/>
</dbReference>
<feature type="transmembrane region" description="Helical" evidence="1">
    <location>
        <begin position="70"/>
        <end position="91"/>
    </location>
</feature>
<keyword evidence="1" id="KW-0472">Membrane</keyword>
<feature type="transmembrane region" description="Helical" evidence="1">
    <location>
        <begin position="128"/>
        <end position="147"/>
    </location>
</feature>
<dbReference type="AlphaFoldDB" id="A0A9D5KBH7"/>
<dbReference type="PANTHER" id="PTHR34989">
    <property type="entry name" value="PROTEIN HDED"/>
    <property type="match status" value="1"/>
</dbReference>
<dbReference type="Proteomes" id="UP000630660">
    <property type="component" value="Unassembled WGS sequence"/>
</dbReference>
<sequence length="191" mass="21087">MVFGRGIVTPRAWWALLIRGILAIAFGVLALVWPRPALFALLILFGILLVVNGVTVLIRAFSNIKTYPRWWLLLIRGVVEVCIAVLIFIWPRSGLTAFLYLIAAWAIVVGVFDILDVITLWKRLRGKALLIVGGVLSLGFGTLIFLLPRTGALALILIIGLYAILSGILTVIFSVMLRKRNKRLEASIEGV</sequence>
<dbReference type="EMBL" id="WJKJ01000260">
    <property type="protein sequence ID" value="MBD3365110.1"/>
    <property type="molecule type" value="Genomic_DNA"/>
</dbReference>
<reference evidence="2" key="1">
    <citation type="submission" date="2019-11" db="EMBL/GenBank/DDBJ databases">
        <title>Microbial mats filling the niche in hypersaline microbial mats.</title>
        <authorList>
            <person name="Wong H.L."/>
            <person name="Macleod F.I."/>
            <person name="White R.A. III"/>
            <person name="Burns B.P."/>
        </authorList>
    </citation>
    <scope>NUCLEOTIDE SEQUENCE</scope>
    <source>
        <strain evidence="2">Bin_327</strain>
    </source>
</reference>
<proteinExistence type="predicted"/>
<keyword evidence="1" id="KW-0812">Transmembrane</keyword>